<comment type="catalytic activity">
    <reaction evidence="21 24">
        <text>L-threonyl-[protein] + ATP = O-phospho-L-threonyl-[protein] + ADP + H(+)</text>
        <dbReference type="Rhea" id="RHEA:46608"/>
        <dbReference type="Rhea" id="RHEA-COMP:11060"/>
        <dbReference type="Rhea" id="RHEA-COMP:11605"/>
        <dbReference type="ChEBI" id="CHEBI:15378"/>
        <dbReference type="ChEBI" id="CHEBI:30013"/>
        <dbReference type="ChEBI" id="CHEBI:30616"/>
        <dbReference type="ChEBI" id="CHEBI:61977"/>
        <dbReference type="ChEBI" id="CHEBI:456216"/>
        <dbReference type="EC" id="2.7.11.24"/>
    </reaction>
</comment>
<dbReference type="Gene3D" id="3.30.200.20">
    <property type="entry name" value="Phosphorylase Kinase, domain 1"/>
    <property type="match status" value="1"/>
</dbReference>
<dbReference type="Gene3D" id="1.10.510.10">
    <property type="entry name" value="Transferase(Phosphotransferase) domain 1"/>
    <property type="match status" value="1"/>
</dbReference>
<comment type="cofactor">
    <cofactor evidence="1 24">
        <name>Mg(2+)</name>
        <dbReference type="ChEBI" id="CHEBI:18420"/>
    </cofactor>
</comment>
<organism evidence="27 28">
    <name type="scientific">Heterocephalus glaber</name>
    <name type="common">Naked mole rat</name>
    <dbReference type="NCBI Taxonomy" id="10181"/>
    <lineage>
        <taxon>Eukaryota</taxon>
        <taxon>Metazoa</taxon>
        <taxon>Chordata</taxon>
        <taxon>Craniata</taxon>
        <taxon>Vertebrata</taxon>
        <taxon>Euteleostomi</taxon>
        <taxon>Mammalia</taxon>
        <taxon>Eutheria</taxon>
        <taxon>Euarchontoglires</taxon>
        <taxon>Glires</taxon>
        <taxon>Rodentia</taxon>
        <taxon>Hystricomorpha</taxon>
        <taxon>Bathyergidae</taxon>
        <taxon>Heterocephalus</taxon>
    </lineage>
</organism>
<dbReference type="GO" id="GO:0005925">
    <property type="term" value="C:focal adhesion"/>
    <property type="evidence" value="ECO:0007669"/>
    <property type="project" value="UniProtKB-SubCell"/>
</dbReference>
<comment type="similarity">
    <text evidence="6">Belongs to the protein kinase superfamily. CMGC Ser/Thr protein kinase family. MAP kinase subfamily.</text>
</comment>
<dbReference type="GO" id="GO:0080090">
    <property type="term" value="P:regulation of primary metabolic process"/>
    <property type="evidence" value="ECO:0007669"/>
    <property type="project" value="UniProtKB-ARBA"/>
</dbReference>
<dbReference type="InterPro" id="IPR008349">
    <property type="entry name" value="MAPK_ERK1/2"/>
</dbReference>
<dbReference type="PRINTS" id="PR01770">
    <property type="entry name" value="ERK1ERK2MAPK"/>
</dbReference>
<keyword evidence="14 23" id="KW-0067">ATP-binding</keyword>
<keyword evidence="27" id="KW-1185">Reference proteome</keyword>
<dbReference type="GO" id="GO:0005856">
    <property type="term" value="C:cytoskeleton"/>
    <property type="evidence" value="ECO:0007669"/>
    <property type="project" value="UniProtKB-ARBA"/>
</dbReference>
<dbReference type="GO" id="GO:0090170">
    <property type="term" value="P:regulation of Golgi inheritance"/>
    <property type="evidence" value="ECO:0007669"/>
    <property type="project" value="UniProtKB-ARBA"/>
</dbReference>
<dbReference type="GO" id="GO:0005524">
    <property type="term" value="F:ATP binding"/>
    <property type="evidence" value="ECO:0007669"/>
    <property type="project" value="UniProtKB-UniRule"/>
</dbReference>
<dbReference type="GO" id="GO:0005769">
    <property type="term" value="C:early endosome"/>
    <property type="evidence" value="ECO:0007669"/>
    <property type="project" value="UniProtKB-ARBA"/>
</dbReference>
<dbReference type="SMART" id="SM00220">
    <property type="entry name" value="S_TKc"/>
    <property type="match status" value="1"/>
</dbReference>
<keyword evidence="8 24" id="KW-0723">Serine/threonine-protein kinase</keyword>
<feature type="domain" description="Protein kinase" evidence="26">
    <location>
        <begin position="187"/>
        <end position="475"/>
    </location>
</feature>
<dbReference type="PROSITE" id="PS50011">
    <property type="entry name" value="PROTEIN_KINASE_DOM"/>
    <property type="match status" value="1"/>
</dbReference>
<dbReference type="KEGG" id="hgl:101702687"/>
<evidence type="ECO:0000256" key="12">
    <source>
        <dbReference type="ARBA" id="ARBA00022741"/>
    </source>
</evidence>
<dbReference type="FunFam" id="1.10.510.10:FF:000624">
    <property type="entry name" value="Mitogen-activated protein kinase"/>
    <property type="match status" value="1"/>
</dbReference>
<keyword evidence="19" id="KW-0539">Nucleus</keyword>
<name>A0AAX6PPW7_HETGA</name>
<dbReference type="GO" id="GO:0032872">
    <property type="term" value="P:regulation of stress-activated MAPK cascade"/>
    <property type="evidence" value="ECO:0007669"/>
    <property type="project" value="UniProtKB-ARBA"/>
</dbReference>
<feature type="compositionally biased region" description="Gly residues" evidence="25">
    <location>
        <begin position="128"/>
        <end position="144"/>
    </location>
</feature>
<dbReference type="InterPro" id="IPR003527">
    <property type="entry name" value="MAP_kinase_CS"/>
</dbReference>
<comment type="subcellular location">
    <subcellularLocation>
        <location evidence="3">Cell junction</location>
        <location evidence="3">Focal adhesion</location>
    </subcellularLocation>
    <subcellularLocation>
        <location evidence="5">Cytoplasm</location>
    </subcellularLocation>
    <subcellularLocation>
        <location evidence="4">Membrane</location>
        <location evidence="4">Caveola</location>
    </subcellularLocation>
    <subcellularLocation>
        <location evidence="2">Nucleus</location>
    </subcellularLocation>
</comment>
<dbReference type="InterPro" id="IPR011009">
    <property type="entry name" value="Kinase-like_dom_sf"/>
</dbReference>
<dbReference type="Proteomes" id="UP000694906">
    <property type="component" value="Unplaced"/>
</dbReference>
<dbReference type="RefSeq" id="XP_004856331.2">
    <property type="nucleotide sequence ID" value="XM_004856274.2"/>
</dbReference>
<protein>
    <recommendedName>
        <fullName evidence="24">Mitogen-activated protein kinase</fullName>
        <ecNumber evidence="24">2.7.11.24</ecNumber>
    </recommendedName>
</protein>
<dbReference type="GO" id="GO:0009893">
    <property type="term" value="P:positive regulation of metabolic process"/>
    <property type="evidence" value="ECO:0007669"/>
    <property type="project" value="UniProtKB-ARBA"/>
</dbReference>
<evidence type="ECO:0000256" key="3">
    <source>
        <dbReference type="ARBA" id="ARBA00004246"/>
    </source>
</evidence>
<dbReference type="PROSITE" id="PS00107">
    <property type="entry name" value="PROTEIN_KINASE_ATP"/>
    <property type="match status" value="1"/>
</dbReference>
<evidence type="ECO:0000256" key="2">
    <source>
        <dbReference type="ARBA" id="ARBA00004123"/>
    </source>
</evidence>
<evidence type="ECO:0000256" key="8">
    <source>
        <dbReference type="ARBA" id="ARBA00022527"/>
    </source>
</evidence>
<dbReference type="CTD" id="5595"/>
<evidence type="ECO:0000256" key="15">
    <source>
        <dbReference type="ARBA" id="ARBA00022843"/>
    </source>
</evidence>
<dbReference type="GO" id="GO:0005901">
    <property type="term" value="C:caveola"/>
    <property type="evidence" value="ECO:0007669"/>
    <property type="project" value="UniProtKB-SubCell"/>
</dbReference>
<feature type="compositionally biased region" description="Gly residues" evidence="25">
    <location>
        <begin position="49"/>
        <end position="67"/>
    </location>
</feature>
<evidence type="ECO:0000256" key="14">
    <source>
        <dbReference type="ARBA" id="ARBA00022840"/>
    </source>
</evidence>
<sequence>MDLIMSDFRIVITVPSCLVICNAHKIYSRFSGRKTARRGRSPRATANGHGDGVSHQGGKGKGWGAFPGGPPTPASSTAGRTLRTPWVSHRPFALTEAATDSGRRASRTRRVTGHVPRGGSWRARPVAGRGGASGGAAGRGGRGGVQMAAAAQGGGGGEPRGAGGVGPGVPGEVEVVKGQPFDVGPRYTQLQYIGEGAYGMVSSAYDHVLKTRVAIKKISPFEHQTYCQRTLREIQILLRFRHENVIGIRDILRAPTLEAMRDVYIVQDLMETDLYKLLKSQQLSNDHICYFLYQILRGLKYIHSANVLHRDLKPSNLLINTTCDLKICDFGLARIADPEHDHTGFLTEYVATRWYRAPEIMLNSKGYTKSIDIWSVGCILAEMLSNRPIFPGKHYLDQLNHILGILGSPSQEDLNCIINTKARNYLQSLPSKTKVAWAKLFPKSDSKALDLLDRMLTFNPNKRITVEEALAHPYLEQYYDPTDEPVAEEPFTFDMELDDLPKERLKELIFQETARFQPGAQDVP</sequence>
<dbReference type="SUPFAM" id="SSF56112">
    <property type="entry name" value="Protein kinase-like (PK-like)"/>
    <property type="match status" value="1"/>
</dbReference>
<evidence type="ECO:0000256" key="18">
    <source>
        <dbReference type="ARBA" id="ARBA00023136"/>
    </source>
</evidence>
<dbReference type="GO" id="GO:0005654">
    <property type="term" value="C:nucleoplasm"/>
    <property type="evidence" value="ECO:0007669"/>
    <property type="project" value="UniProtKB-ARBA"/>
</dbReference>
<evidence type="ECO:0000256" key="10">
    <source>
        <dbReference type="ARBA" id="ARBA00022679"/>
    </source>
</evidence>
<dbReference type="GeneID" id="101702687"/>
<feature type="region of interest" description="Disordered" evidence="25">
    <location>
        <begin position="97"/>
        <end position="165"/>
    </location>
</feature>
<feature type="compositionally biased region" description="Basic residues" evidence="25">
    <location>
        <begin position="32"/>
        <end position="41"/>
    </location>
</feature>
<dbReference type="PANTHER" id="PTHR24055">
    <property type="entry name" value="MITOGEN-ACTIVATED PROTEIN KINASE"/>
    <property type="match status" value="1"/>
</dbReference>
<dbReference type="GO" id="GO:0004707">
    <property type="term" value="F:MAP kinase activity"/>
    <property type="evidence" value="ECO:0007669"/>
    <property type="project" value="UniProtKB-EC"/>
</dbReference>
<evidence type="ECO:0000256" key="13">
    <source>
        <dbReference type="ARBA" id="ARBA00022777"/>
    </source>
</evidence>
<keyword evidence="24" id="KW-0460">Magnesium</keyword>
<dbReference type="GO" id="GO:2000641">
    <property type="term" value="P:regulation of early endosome to late endosome transport"/>
    <property type="evidence" value="ECO:0007669"/>
    <property type="project" value="UniProtKB-ARBA"/>
</dbReference>
<keyword evidence="10 24" id="KW-0808">Transferase</keyword>
<keyword evidence="18" id="KW-0472">Membrane</keyword>
<dbReference type="AlphaFoldDB" id="A0AAX6PPW7"/>
<evidence type="ECO:0000256" key="5">
    <source>
        <dbReference type="ARBA" id="ARBA00004496"/>
    </source>
</evidence>
<dbReference type="CDD" id="cd07849">
    <property type="entry name" value="STKc_ERK1_2_like"/>
    <property type="match status" value="1"/>
</dbReference>
<evidence type="ECO:0000256" key="17">
    <source>
        <dbReference type="ARBA" id="ARBA00022990"/>
    </source>
</evidence>
<keyword evidence="7" id="KW-0963">Cytoplasm</keyword>
<feature type="compositionally biased region" description="Gly residues" evidence="25">
    <location>
        <begin position="152"/>
        <end position="165"/>
    </location>
</feature>
<evidence type="ECO:0000256" key="11">
    <source>
        <dbReference type="ARBA" id="ARBA00022703"/>
    </source>
</evidence>
<dbReference type="InterPro" id="IPR050117">
    <property type="entry name" value="MAPK"/>
</dbReference>
<keyword evidence="17" id="KW-0007">Acetylation</keyword>
<evidence type="ECO:0000256" key="22">
    <source>
        <dbReference type="ARBA" id="ARBA00048312"/>
    </source>
</evidence>
<evidence type="ECO:0000256" key="23">
    <source>
        <dbReference type="PROSITE-ProRule" id="PRU10141"/>
    </source>
</evidence>
<proteinExistence type="inferred from homology"/>
<dbReference type="GO" id="GO:0005770">
    <property type="term" value="C:late endosome"/>
    <property type="evidence" value="ECO:0007669"/>
    <property type="project" value="UniProtKB-ARBA"/>
</dbReference>
<dbReference type="GO" id="GO:0005794">
    <property type="term" value="C:Golgi apparatus"/>
    <property type="evidence" value="ECO:0007669"/>
    <property type="project" value="UniProtKB-ARBA"/>
</dbReference>
<dbReference type="Pfam" id="PF00069">
    <property type="entry name" value="Pkinase"/>
    <property type="match status" value="1"/>
</dbReference>
<dbReference type="GO" id="GO:0005739">
    <property type="term" value="C:mitochondrion"/>
    <property type="evidence" value="ECO:0007669"/>
    <property type="project" value="UniProtKB-ARBA"/>
</dbReference>
<dbReference type="GO" id="GO:0051493">
    <property type="term" value="P:regulation of cytoskeleton organization"/>
    <property type="evidence" value="ECO:0007669"/>
    <property type="project" value="UniProtKB-ARBA"/>
</dbReference>
<evidence type="ECO:0000256" key="20">
    <source>
        <dbReference type="ARBA" id="ARBA00023306"/>
    </source>
</evidence>
<evidence type="ECO:0000259" key="26">
    <source>
        <dbReference type="PROSITE" id="PS50011"/>
    </source>
</evidence>
<dbReference type="FunFam" id="3.30.200.20:FF:001116">
    <property type="entry name" value="Mitogen-activated protein kinase 3"/>
    <property type="match status" value="1"/>
</dbReference>
<dbReference type="InterPro" id="IPR000719">
    <property type="entry name" value="Prot_kinase_dom"/>
</dbReference>
<dbReference type="InterPro" id="IPR017441">
    <property type="entry name" value="Protein_kinase_ATP_BS"/>
</dbReference>
<dbReference type="PROSITE" id="PS01351">
    <property type="entry name" value="MAPK"/>
    <property type="match status" value="1"/>
</dbReference>
<dbReference type="EC" id="2.7.11.24" evidence="24"/>
<evidence type="ECO:0000256" key="25">
    <source>
        <dbReference type="SAM" id="MobiDB-lite"/>
    </source>
</evidence>
<evidence type="ECO:0000256" key="19">
    <source>
        <dbReference type="ARBA" id="ARBA00023242"/>
    </source>
</evidence>
<dbReference type="GO" id="GO:0072584">
    <property type="term" value="P:caveolin-mediated endocytosis"/>
    <property type="evidence" value="ECO:0007669"/>
    <property type="project" value="UniProtKB-ARBA"/>
</dbReference>
<evidence type="ECO:0000256" key="7">
    <source>
        <dbReference type="ARBA" id="ARBA00022490"/>
    </source>
</evidence>
<evidence type="ECO:0000256" key="6">
    <source>
        <dbReference type="ARBA" id="ARBA00008832"/>
    </source>
</evidence>
<reference evidence="28" key="1">
    <citation type="submission" date="2025-08" db="UniProtKB">
        <authorList>
            <consortium name="RefSeq"/>
        </authorList>
    </citation>
    <scope>IDENTIFICATION</scope>
</reference>
<keyword evidence="11" id="KW-0053">Apoptosis</keyword>
<evidence type="ECO:0000313" key="28">
    <source>
        <dbReference type="RefSeq" id="XP_004856331.2"/>
    </source>
</evidence>
<dbReference type="FunFam" id="3.30.200.20:FF:000585">
    <property type="entry name" value="Mitogen-activated protein kinase"/>
    <property type="match status" value="1"/>
</dbReference>
<keyword evidence="15" id="KW-0832">Ubl conjugation</keyword>
<feature type="region of interest" description="Disordered" evidence="25">
    <location>
        <begin position="32"/>
        <end position="80"/>
    </location>
</feature>
<evidence type="ECO:0000256" key="24">
    <source>
        <dbReference type="RuleBase" id="RU361165"/>
    </source>
</evidence>
<accession>A0AAX6PPW7</accession>
<keyword evidence="20" id="KW-0131">Cell cycle</keyword>
<evidence type="ECO:0000313" key="27">
    <source>
        <dbReference type="Proteomes" id="UP000694906"/>
    </source>
</evidence>
<evidence type="ECO:0000256" key="21">
    <source>
        <dbReference type="ARBA" id="ARBA00047592"/>
    </source>
</evidence>
<keyword evidence="9" id="KW-0597">Phosphoprotein</keyword>
<dbReference type="GO" id="GO:0010468">
    <property type="term" value="P:regulation of gene expression"/>
    <property type="evidence" value="ECO:0007669"/>
    <property type="project" value="UniProtKB-ARBA"/>
</dbReference>
<keyword evidence="13 24" id="KW-0418">Kinase</keyword>
<evidence type="ECO:0000256" key="4">
    <source>
        <dbReference type="ARBA" id="ARBA00004345"/>
    </source>
</evidence>
<comment type="activity regulation">
    <text evidence="24">Activated by threonine and tyrosine phosphorylation.</text>
</comment>
<evidence type="ECO:0000256" key="9">
    <source>
        <dbReference type="ARBA" id="ARBA00022553"/>
    </source>
</evidence>
<keyword evidence="16" id="KW-0965">Cell junction</keyword>
<keyword evidence="12 23" id="KW-0547">Nucleotide-binding</keyword>
<gene>
    <name evidence="28" type="primary">Mapk3</name>
</gene>
<dbReference type="GO" id="GO:0006915">
    <property type="term" value="P:apoptotic process"/>
    <property type="evidence" value="ECO:0007669"/>
    <property type="project" value="UniProtKB-KW"/>
</dbReference>
<feature type="binding site" evidence="23">
    <location>
        <position position="217"/>
    </location>
    <ligand>
        <name>ATP</name>
        <dbReference type="ChEBI" id="CHEBI:30616"/>
    </ligand>
</feature>
<dbReference type="InterPro" id="IPR008271">
    <property type="entry name" value="Ser/Thr_kinase_AS"/>
</dbReference>
<comment type="similarity">
    <text evidence="24">Belongs to the protein kinase superfamily. Ser/Thr protein kinase family. MAP kinase subfamily.</text>
</comment>
<evidence type="ECO:0000256" key="1">
    <source>
        <dbReference type="ARBA" id="ARBA00001946"/>
    </source>
</evidence>
<dbReference type="PROSITE" id="PS00108">
    <property type="entry name" value="PROTEIN_KINASE_ST"/>
    <property type="match status" value="1"/>
</dbReference>
<comment type="catalytic activity">
    <reaction evidence="22">
        <text>L-seryl-[protein] + ATP = O-phospho-L-seryl-[protein] + ADP + H(+)</text>
        <dbReference type="Rhea" id="RHEA:17989"/>
        <dbReference type="Rhea" id="RHEA-COMP:9863"/>
        <dbReference type="Rhea" id="RHEA-COMP:11604"/>
        <dbReference type="ChEBI" id="CHEBI:15378"/>
        <dbReference type="ChEBI" id="CHEBI:29999"/>
        <dbReference type="ChEBI" id="CHEBI:30616"/>
        <dbReference type="ChEBI" id="CHEBI:83421"/>
        <dbReference type="ChEBI" id="CHEBI:456216"/>
        <dbReference type="EC" id="2.7.11.24"/>
    </reaction>
</comment>
<evidence type="ECO:0000256" key="16">
    <source>
        <dbReference type="ARBA" id="ARBA00022949"/>
    </source>
</evidence>